<dbReference type="KEGG" id="sapo:SAPIO_CDS10282"/>
<dbReference type="SUPFAM" id="SSF56112">
    <property type="entry name" value="Protein kinase-like (PK-like)"/>
    <property type="match status" value="1"/>
</dbReference>
<accession>A0A084FV27</accession>
<name>A0A084FV27_PSEDA</name>
<reference evidence="1 2" key="1">
    <citation type="journal article" date="2014" name="Genome Announc.">
        <title>Draft genome sequence of the pathogenic fungus Scedosporium apiospermum.</title>
        <authorList>
            <person name="Vandeputte P."/>
            <person name="Ghamrawi S."/>
            <person name="Rechenmann M."/>
            <person name="Iltis A."/>
            <person name="Giraud S."/>
            <person name="Fleury M."/>
            <person name="Thornton C."/>
            <person name="Delhaes L."/>
            <person name="Meyer W."/>
            <person name="Papon N."/>
            <person name="Bouchara J.P."/>
        </authorList>
    </citation>
    <scope>NUCLEOTIDE SEQUENCE [LARGE SCALE GENOMIC DNA]</scope>
    <source>
        <strain evidence="1 2">IHEM 14462</strain>
    </source>
</reference>
<dbReference type="Gene3D" id="3.90.1200.10">
    <property type="match status" value="1"/>
</dbReference>
<dbReference type="HOGENOM" id="CLU_966940_0_0_1"/>
<sequence length="288" mass="33117">MGPFSSIHINEVQVQGCQLVAPQAAFSSAIVYLHQLRVMTEAYELPMSEQSLETAHLEGFALEHLKKELFKFIDPHWESGPFVLSRLDLRWPNIIVDDDLNILAVIDWEWTGSIPRQLFTPPSWFAGREPLFVTGRAEFAHFRKILLTKADTSGACRLLSEEWDFELLSRVGLPIAELLRHHSQLIAIFYRTLYPRLFAAPKQEVIPRFFEDDENDNSHGKSIGEWNAQSNTHSILRIMDYLCLTKRQRLPAQIPSKWRAAFRVCIKPLARSFPRPVSQPVAGRDLFP</sequence>
<dbReference type="Proteomes" id="UP000028545">
    <property type="component" value="Unassembled WGS sequence"/>
</dbReference>
<proteinExistence type="predicted"/>
<protein>
    <recommendedName>
        <fullName evidence="3">Aminoglycoside phosphotransferase domain-containing protein</fullName>
    </recommendedName>
</protein>
<comment type="caution">
    <text evidence="1">The sequence shown here is derived from an EMBL/GenBank/DDBJ whole genome shotgun (WGS) entry which is preliminary data.</text>
</comment>
<dbReference type="VEuPathDB" id="FungiDB:SAPIO_CDS10282"/>
<dbReference type="OrthoDB" id="10003767at2759"/>
<keyword evidence="2" id="KW-1185">Reference proteome</keyword>
<gene>
    <name evidence="1" type="ORF">SAPIO_CDS10282</name>
</gene>
<dbReference type="GeneID" id="27719463"/>
<organism evidence="1 2">
    <name type="scientific">Pseudallescheria apiosperma</name>
    <name type="common">Scedosporium apiospermum</name>
    <dbReference type="NCBI Taxonomy" id="563466"/>
    <lineage>
        <taxon>Eukaryota</taxon>
        <taxon>Fungi</taxon>
        <taxon>Dikarya</taxon>
        <taxon>Ascomycota</taxon>
        <taxon>Pezizomycotina</taxon>
        <taxon>Sordariomycetes</taxon>
        <taxon>Hypocreomycetidae</taxon>
        <taxon>Microascales</taxon>
        <taxon>Microascaceae</taxon>
        <taxon>Scedosporium</taxon>
    </lineage>
</organism>
<evidence type="ECO:0000313" key="2">
    <source>
        <dbReference type="Proteomes" id="UP000028545"/>
    </source>
</evidence>
<evidence type="ECO:0008006" key="3">
    <source>
        <dbReference type="Google" id="ProtNLM"/>
    </source>
</evidence>
<dbReference type="InterPro" id="IPR011009">
    <property type="entry name" value="Kinase-like_dom_sf"/>
</dbReference>
<evidence type="ECO:0000313" key="1">
    <source>
        <dbReference type="EMBL" id="KEZ38939.1"/>
    </source>
</evidence>
<dbReference type="OMA" id="IHINEVQ"/>
<dbReference type="AlphaFoldDB" id="A0A084FV27"/>
<dbReference type="EMBL" id="JOWA01000165">
    <property type="protein sequence ID" value="KEZ38939.1"/>
    <property type="molecule type" value="Genomic_DNA"/>
</dbReference>
<dbReference type="RefSeq" id="XP_016638738.1">
    <property type="nucleotide sequence ID" value="XM_016783895.1"/>
</dbReference>